<organism evidence="1 2">
    <name type="scientific">Amycolatopsis jiangsuensis</name>
    <dbReference type="NCBI Taxonomy" id="1181879"/>
    <lineage>
        <taxon>Bacteria</taxon>
        <taxon>Bacillati</taxon>
        <taxon>Actinomycetota</taxon>
        <taxon>Actinomycetes</taxon>
        <taxon>Pseudonocardiales</taxon>
        <taxon>Pseudonocardiaceae</taxon>
        <taxon>Amycolatopsis</taxon>
    </lineage>
</organism>
<evidence type="ECO:0000313" key="1">
    <source>
        <dbReference type="EMBL" id="MBB4683815.1"/>
    </source>
</evidence>
<dbReference type="Proteomes" id="UP000581769">
    <property type="component" value="Unassembled WGS sequence"/>
</dbReference>
<evidence type="ECO:0000313" key="2">
    <source>
        <dbReference type="Proteomes" id="UP000581769"/>
    </source>
</evidence>
<dbReference type="RefSeq" id="WP_281393644.1">
    <property type="nucleotide sequence ID" value="NZ_JACHMG010000001.1"/>
</dbReference>
<accession>A0A840IQT9</accession>
<proteinExistence type="predicted"/>
<dbReference type="EMBL" id="JACHMG010000001">
    <property type="protein sequence ID" value="MBB4683815.1"/>
    <property type="molecule type" value="Genomic_DNA"/>
</dbReference>
<name>A0A840IQT9_9PSEU</name>
<gene>
    <name evidence="1" type="ORF">BJY18_001300</name>
</gene>
<comment type="caution">
    <text evidence="1">The sequence shown here is derived from an EMBL/GenBank/DDBJ whole genome shotgun (WGS) entry which is preliminary data.</text>
</comment>
<dbReference type="AlphaFoldDB" id="A0A840IQT9"/>
<reference evidence="1 2" key="1">
    <citation type="submission" date="2020-08" db="EMBL/GenBank/DDBJ databases">
        <title>Sequencing the genomes of 1000 actinobacteria strains.</title>
        <authorList>
            <person name="Klenk H.-P."/>
        </authorList>
    </citation>
    <scope>NUCLEOTIDE SEQUENCE [LARGE SCALE GENOMIC DNA]</scope>
    <source>
        <strain evidence="1 2">DSM 45859</strain>
    </source>
</reference>
<protein>
    <submittedName>
        <fullName evidence="1">Uncharacterized protein</fullName>
    </submittedName>
</protein>
<keyword evidence="2" id="KW-1185">Reference proteome</keyword>
<sequence>MRPGVLERGAAVVALSQAALLSGMALLSGLPRRTSTTGGEQPLL</sequence>